<proteinExistence type="predicted"/>
<evidence type="ECO:0000313" key="2">
    <source>
        <dbReference type="EMBL" id="CAK9880479.1"/>
    </source>
</evidence>
<accession>A0ABP1BVM8</accession>
<evidence type="ECO:0000313" key="3">
    <source>
        <dbReference type="Proteomes" id="UP001497522"/>
    </source>
</evidence>
<keyword evidence="3" id="KW-1185">Reference proteome</keyword>
<name>A0ABP1BVM8_9BRYO</name>
<dbReference type="EMBL" id="OZ023708">
    <property type="protein sequence ID" value="CAK9880479.1"/>
    <property type="molecule type" value="Genomic_DNA"/>
</dbReference>
<evidence type="ECO:0000256" key="1">
    <source>
        <dbReference type="SAM" id="MobiDB-lite"/>
    </source>
</evidence>
<organism evidence="2 3">
    <name type="scientific">Sphagnum jensenii</name>
    <dbReference type="NCBI Taxonomy" id="128206"/>
    <lineage>
        <taxon>Eukaryota</taxon>
        <taxon>Viridiplantae</taxon>
        <taxon>Streptophyta</taxon>
        <taxon>Embryophyta</taxon>
        <taxon>Bryophyta</taxon>
        <taxon>Sphagnophytina</taxon>
        <taxon>Sphagnopsida</taxon>
        <taxon>Sphagnales</taxon>
        <taxon>Sphagnaceae</taxon>
        <taxon>Sphagnum</taxon>
    </lineage>
</organism>
<sequence>MGFAFRGFGKARLRKHVDPMDQGSLQRSNIDCEDERRVRPGLPSRTFGQTGLPLGSLPIHLSYGCTRTHAGGSQERGRWPLPSKGGPH</sequence>
<gene>
    <name evidence="2" type="ORF">CSSPJE1EN2_LOCUS21878</name>
</gene>
<reference evidence="2" key="1">
    <citation type="submission" date="2024-03" db="EMBL/GenBank/DDBJ databases">
        <authorList>
            <consortium name="ELIXIR-Norway"/>
            <consortium name="Elixir Norway"/>
        </authorList>
    </citation>
    <scope>NUCLEOTIDE SEQUENCE</scope>
</reference>
<feature type="region of interest" description="Disordered" evidence="1">
    <location>
        <begin position="68"/>
        <end position="88"/>
    </location>
</feature>
<protein>
    <submittedName>
        <fullName evidence="2">Uncharacterized protein</fullName>
    </submittedName>
</protein>
<dbReference type="Proteomes" id="UP001497522">
    <property type="component" value="Chromosome 7"/>
</dbReference>